<dbReference type="OrthoDB" id="9767869at2"/>
<sequence>MLNQLHRQLHILKHWGTHVVAIVVALELGVLSPLGCVLHCLIQQWMAERATPNFFFCDLHLDGMITEDAVHLARVHPRAMYEALPPLVVAAVLVVPLILLLALPCPALLRVCPLPPPTPPPRACSLG</sequence>
<dbReference type="AlphaFoldDB" id="A0A178MNN5"/>
<protein>
    <submittedName>
        <fullName evidence="2">Uncharacterized protein</fullName>
    </submittedName>
</protein>
<feature type="transmembrane region" description="Helical" evidence="1">
    <location>
        <begin position="20"/>
        <end position="42"/>
    </location>
</feature>
<organism evidence="2 3">
    <name type="scientific">Chloroflexus islandicus</name>
    <dbReference type="NCBI Taxonomy" id="1707952"/>
    <lineage>
        <taxon>Bacteria</taxon>
        <taxon>Bacillati</taxon>
        <taxon>Chloroflexota</taxon>
        <taxon>Chloroflexia</taxon>
        <taxon>Chloroflexales</taxon>
        <taxon>Chloroflexineae</taxon>
        <taxon>Chloroflexaceae</taxon>
        <taxon>Chloroflexus</taxon>
    </lineage>
</organism>
<accession>A0A178MNN5</accession>
<evidence type="ECO:0000313" key="3">
    <source>
        <dbReference type="Proteomes" id="UP000078287"/>
    </source>
</evidence>
<dbReference type="Proteomes" id="UP000078287">
    <property type="component" value="Unassembled WGS sequence"/>
</dbReference>
<dbReference type="RefSeq" id="WP_066782420.1">
    <property type="nucleotide sequence ID" value="NZ_LWQS01000011.1"/>
</dbReference>
<proteinExistence type="predicted"/>
<gene>
    <name evidence="2" type="ORF">A6A03_06500</name>
</gene>
<evidence type="ECO:0000256" key="1">
    <source>
        <dbReference type="SAM" id="Phobius"/>
    </source>
</evidence>
<comment type="caution">
    <text evidence="2">The sequence shown here is derived from an EMBL/GenBank/DDBJ whole genome shotgun (WGS) entry which is preliminary data.</text>
</comment>
<reference evidence="2 3" key="1">
    <citation type="submission" date="2016-04" db="EMBL/GenBank/DDBJ databases">
        <title>Chloroflexus islandicus sp. nov., a thermophilic filamentous anoxygenic phototrophic bacterium from geyser Strokkur (Iceland).</title>
        <authorList>
            <person name="Gaisin V.A."/>
            <person name="Kalashnikov A.M."/>
            <person name="Sukhacheva M.V."/>
            <person name="Grouzdev D.S."/>
            <person name="Ivanov T.M."/>
            <person name="Kuznetsov B."/>
            <person name="Gorlenko V.M."/>
        </authorList>
    </citation>
    <scope>NUCLEOTIDE SEQUENCE [LARGE SCALE GENOMIC DNA]</scope>
    <source>
        <strain evidence="3">isl-2</strain>
    </source>
</reference>
<dbReference type="STRING" id="1707952.A6A03_06500"/>
<keyword evidence="1" id="KW-0812">Transmembrane</keyword>
<keyword evidence="1" id="KW-0472">Membrane</keyword>
<dbReference type="EMBL" id="LWQS01000011">
    <property type="protein sequence ID" value="OAN49705.1"/>
    <property type="molecule type" value="Genomic_DNA"/>
</dbReference>
<evidence type="ECO:0000313" key="2">
    <source>
        <dbReference type="EMBL" id="OAN49705.1"/>
    </source>
</evidence>
<keyword evidence="1" id="KW-1133">Transmembrane helix</keyword>
<keyword evidence="3" id="KW-1185">Reference proteome</keyword>
<feature type="transmembrane region" description="Helical" evidence="1">
    <location>
        <begin position="87"/>
        <end position="109"/>
    </location>
</feature>
<name>A0A178MNN5_9CHLR</name>